<evidence type="ECO:0000256" key="5">
    <source>
        <dbReference type="ARBA" id="ARBA00047942"/>
    </source>
</evidence>
<organism evidence="9 10">
    <name type="scientific">Xylanimonas cellulosilytica (strain DSM 15894 / JCM 12276 / CECT 5975 / KCTC 9989 / LMG 20990 / NBRC 107835 / XIL07)</name>
    <dbReference type="NCBI Taxonomy" id="446471"/>
    <lineage>
        <taxon>Bacteria</taxon>
        <taxon>Bacillati</taxon>
        <taxon>Actinomycetota</taxon>
        <taxon>Actinomycetes</taxon>
        <taxon>Micrococcales</taxon>
        <taxon>Promicromonosporaceae</taxon>
        <taxon>Xylanimonas</taxon>
    </lineage>
</organism>
<dbReference type="OrthoDB" id="4280289at2"/>
<dbReference type="GO" id="GO:0003676">
    <property type="term" value="F:nucleic acid binding"/>
    <property type="evidence" value="ECO:0007669"/>
    <property type="project" value="InterPro"/>
</dbReference>
<dbReference type="PANTHER" id="PTHR33841:SF1">
    <property type="entry name" value="DNA METHYLTRANSFERASE A"/>
    <property type="match status" value="1"/>
</dbReference>
<feature type="domain" description="Type II methyltransferase M.TaqI-like" evidence="7">
    <location>
        <begin position="884"/>
        <end position="968"/>
    </location>
</feature>
<evidence type="ECO:0000256" key="6">
    <source>
        <dbReference type="SAM" id="MobiDB-lite"/>
    </source>
</evidence>
<evidence type="ECO:0000313" key="9">
    <source>
        <dbReference type="EMBL" id="ACZ31340.1"/>
    </source>
</evidence>
<evidence type="ECO:0000259" key="8">
    <source>
        <dbReference type="Pfam" id="PF20466"/>
    </source>
</evidence>
<dbReference type="PANTHER" id="PTHR33841">
    <property type="entry name" value="DNA METHYLTRANSFERASE YEEA-RELATED"/>
    <property type="match status" value="1"/>
</dbReference>
<keyword evidence="10" id="KW-1185">Reference proteome</keyword>
<sequence length="1366" mass="149437">MTRGTPPRRPRARTATEQHRAWLELVDRDGPFLAIPALKRVWPQGIGSISDDARDSLRDAKPDFDRAWDAWLNRPDSDEVLEQYRGARDKWVHSVLQDVAGWGKFLTWEAAALPGGTPRAASPSRAVTVEATGAFVRKDDVAALVFVIDPVASLRDPSDDLWSASAIDRMDAMLRSSGHRIGIVTDGRWWGVVSAQPETMTASGVVDAQTWIEESDVRDAFFALIDPLRLAGGKECDRLAALFAESVTAAEEITVALGTQVRRAVELLVSAFSESALAASEQGHDDPLPANRDLVYEGAVTAMMRVVFLLFAEERSMMPQSALFTEGYGVSGELDKLDARAREEGSEALDGTHHAWHRLLATTQALYSGVTSEDMRLPAYGGSLFDAERFPFLTARDERGALSVAVSDRVMLEVLRAVQYAAVRGENRRISFRDVDVEQIGYIYEGLLGYTARDVDMVTVGLIGKEGEEPEIPLDTLDDLYEAALDDADFAAALVKWVKENQSAATGRTAAAIKKALAPQNAPDDAERALLAVAPGDANLREHLRGYIGIIRRDLRNRPVVIRPGGLAVVETPSRANSGAHYTPKSLAREVVLNALEPLVYQPGPHQTADQSQWKLLSSTELLNLNVADIACGSGAFLVAAAEYLAERLVEAWHAEGVVSGSAHELSISARRYVVANCLYGADINGMAVEMCKLSLWLVSLDPALPFSFVDDRVLHGNSLLGITNTKQLEALHIDPSRAKTFQSERAAAQRYSTGTLFGEGSEALGIEMLDVRGVLRRAIDLRRRLADPVAESDPQRSTAAKRRLWRDYQALTATLSHVADGVIASGLALSGKPGRALDEAFETLRIGVDRAYAHGGAMDPTMLSGTVVAGLTPTVRTDHLQWKPLHWVLAVPDVMERGGFDAIIGNPPFLGGKKISGSSGKNFREFLVNTIAGGRAGEADLVAYFLLRAVELLAPNGCLGLIASESIGEGESRRVALDHLVGDSFTLYRADKRRKWPTEASVHVSVLWATKSAGFTGERCLDGAIVEGITSSLERITRVSGTPLRLLENQGLSFMGSILSGKGFILSGAERSALIARDPLSEPVIRPMFTAKEVNEYSDVTPVNWVIDFEAMSLGEAMSFPGAFARVERLVKPVREKVKKKQYRDRWWLFAERGRNLYKQLSRIDHALGIVLTSDTMMPARLPTTGIITNSIGVICLPSFAHLAVLSSSVHQVWAMRWGSSLDAATRYTTSDVFETFPLPVVTPNLETLGETLDLERREIMRRRGLGLTSLYKLVNSQSDRSDADVVRLRHVHAEISDEVLAAYGWDDIRADHGFHTYRNMERWTVNSAVRVEILDRLLEENHRRGAAQAIGPAGDSVDEDGDEE</sequence>
<dbReference type="InterPro" id="IPR050953">
    <property type="entry name" value="N4_N6_ade-DNA_methylase"/>
</dbReference>
<dbReference type="eggNOG" id="COG1002">
    <property type="taxonomic scope" value="Bacteria"/>
</dbReference>
<dbReference type="RefSeq" id="WP_012879082.1">
    <property type="nucleotide sequence ID" value="NC_013530.1"/>
</dbReference>
<evidence type="ECO:0000313" key="10">
    <source>
        <dbReference type="Proteomes" id="UP000002255"/>
    </source>
</evidence>
<reference evidence="9 10" key="2">
    <citation type="journal article" date="2010" name="Stand. Genomic Sci.">
        <title>Complete genome sequence of Xylanimonas cellulosilytica type strain (XIL07).</title>
        <authorList>
            <person name="Foster B."/>
            <person name="Pukall R."/>
            <person name="Abt B."/>
            <person name="Nolan M."/>
            <person name="Glavina Del Rio T."/>
            <person name="Chen F."/>
            <person name="Lucas S."/>
            <person name="Tice H."/>
            <person name="Pitluck S."/>
            <person name="Cheng J.-F."/>
            <person name="Chertkov O."/>
            <person name="Brettin T."/>
            <person name="Han C."/>
            <person name="Detter J.C."/>
            <person name="Bruce D."/>
            <person name="Goodwin L."/>
            <person name="Ivanova N."/>
            <person name="Mavromatis K."/>
            <person name="Pati A."/>
            <person name="Mikhailova N."/>
            <person name="Chen A."/>
            <person name="Palaniappan K."/>
            <person name="Land M."/>
            <person name="Hauser L."/>
            <person name="Chang Y.-J."/>
            <person name="Jeffries C.D."/>
            <person name="Chain P."/>
            <person name="Rohde M."/>
            <person name="Goeker M."/>
            <person name="Bristow J."/>
            <person name="Eisen J.A."/>
            <person name="Markowitz V."/>
            <person name="Hugenholtz P."/>
            <person name="Kyrpides N.C."/>
            <person name="Klenk H.-P."/>
            <person name="Lapidus A."/>
        </authorList>
    </citation>
    <scope>NUCLEOTIDE SEQUENCE [LARGE SCALE GENOMIC DNA]</scope>
    <source>
        <strain evidence="10">DSM 15894 / CECT 5975 / LMG 20990 / XIL07</strain>
    </source>
</reference>
<keyword evidence="2" id="KW-0489">Methyltransferase</keyword>
<evidence type="ECO:0000256" key="1">
    <source>
        <dbReference type="ARBA" id="ARBA00011900"/>
    </source>
</evidence>
<dbReference type="KEGG" id="xce:Xcel_2323"/>
<dbReference type="STRING" id="446471.Xcel_2323"/>
<dbReference type="SUPFAM" id="SSF53335">
    <property type="entry name" value="S-adenosyl-L-methionine-dependent methyltransferases"/>
    <property type="match status" value="1"/>
</dbReference>
<dbReference type="InterPro" id="IPR002052">
    <property type="entry name" value="DNA_methylase_N6_adenine_CS"/>
</dbReference>
<feature type="domain" description="MmeI-like target recognition" evidence="8">
    <location>
        <begin position="1060"/>
        <end position="1242"/>
    </location>
</feature>
<dbReference type="EMBL" id="CP001821">
    <property type="protein sequence ID" value="ACZ31340.1"/>
    <property type="molecule type" value="Genomic_DNA"/>
</dbReference>
<feature type="region of interest" description="Disordered" evidence="6">
    <location>
        <begin position="1347"/>
        <end position="1366"/>
    </location>
</feature>
<dbReference type="Gene3D" id="3.40.50.150">
    <property type="entry name" value="Vaccinia Virus protein VP39"/>
    <property type="match status" value="2"/>
</dbReference>
<dbReference type="PROSITE" id="PS00092">
    <property type="entry name" value="N6_MTASE"/>
    <property type="match status" value="1"/>
</dbReference>
<evidence type="ECO:0000256" key="2">
    <source>
        <dbReference type="ARBA" id="ARBA00022603"/>
    </source>
</evidence>
<dbReference type="GO" id="GO:0009007">
    <property type="term" value="F:site-specific DNA-methyltransferase (adenine-specific) activity"/>
    <property type="evidence" value="ECO:0007669"/>
    <property type="project" value="UniProtKB-EC"/>
</dbReference>
<dbReference type="Pfam" id="PF07669">
    <property type="entry name" value="Eco57I"/>
    <property type="match status" value="1"/>
</dbReference>
<evidence type="ECO:0000256" key="4">
    <source>
        <dbReference type="ARBA" id="ARBA00022691"/>
    </source>
</evidence>
<keyword evidence="3" id="KW-0808">Transferase</keyword>
<dbReference type="PRINTS" id="PR00507">
    <property type="entry name" value="N12N6MTFRASE"/>
</dbReference>
<dbReference type="InterPro" id="IPR011639">
    <property type="entry name" value="MethylTrfase_TaqI-like_dom"/>
</dbReference>
<dbReference type="EC" id="2.1.1.72" evidence="1"/>
<protein>
    <recommendedName>
        <fullName evidence="1">site-specific DNA-methyltransferase (adenine-specific)</fullName>
        <ecNumber evidence="1">2.1.1.72</ecNumber>
    </recommendedName>
</protein>
<dbReference type="Pfam" id="PF20466">
    <property type="entry name" value="MmeI_TRD"/>
    <property type="match status" value="1"/>
</dbReference>
<proteinExistence type="predicted"/>
<comment type="catalytic activity">
    <reaction evidence="5">
        <text>a 2'-deoxyadenosine in DNA + S-adenosyl-L-methionine = an N(6)-methyl-2'-deoxyadenosine in DNA + S-adenosyl-L-homocysteine + H(+)</text>
        <dbReference type="Rhea" id="RHEA:15197"/>
        <dbReference type="Rhea" id="RHEA-COMP:12418"/>
        <dbReference type="Rhea" id="RHEA-COMP:12419"/>
        <dbReference type="ChEBI" id="CHEBI:15378"/>
        <dbReference type="ChEBI" id="CHEBI:57856"/>
        <dbReference type="ChEBI" id="CHEBI:59789"/>
        <dbReference type="ChEBI" id="CHEBI:90615"/>
        <dbReference type="ChEBI" id="CHEBI:90616"/>
        <dbReference type="EC" id="2.1.1.72"/>
    </reaction>
</comment>
<name>D1BVM1_XYLCX</name>
<evidence type="ECO:0000256" key="3">
    <source>
        <dbReference type="ARBA" id="ARBA00022679"/>
    </source>
</evidence>
<evidence type="ECO:0000259" key="7">
    <source>
        <dbReference type="Pfam" id="PF07669"/>
    </source>
</evidence>
<accession>D1BVM1</accession>
<keyword evidence="4" id="KW-0949">S-adenosyl-L-methionine</keyword>
<dbReference type="GO" id="GO:0006304">
    <property type="term" value="P:DNA modification"/>
    <property type="evidence" value="ECO:0007669"/>
    <property type="project" value="InterPro"/>
</dbReference>
<dbReference type="GO" id="GO:0032259">
    <property type="term" value="P:methylation"/>
    <property type="evidence" value="ECO:0007669"/>
    <property type="project" value="UniProtKB-KW"/>
</dbReference>
<dbReference type="InterPro" id="IPR029063">
    <property type="entry name" value="SAM-dependent_MTases_sf"/>
</dbReference>
<reference evidence="10" key="1">
    <citation type="submission" date="2009-11" db="EMBL/GenBank/DDBJ databases">
        <title>The complete chromosome of Xylanimonas cellulosilytica DSM 15894.</title>
        <authorList>
            <consortium name="US DOE Joint Genome Institute (JGI-PGF)"/>
            <person name="Lucas S."/>
            <person name="Copeland A."/>
            <person name="Lapidus A."/>
            <person name="Glavina del Rio T."/>
            <person name="Dalin E."/>
            <person name="Tice H."/>
            <person name="Bruce D."/>
            <person name="Goodwin L."/>
            <person name="Pitluck S."/>
            <person name="Kyrpides N."/>
            <person name="Mavromatis K."/>
            <person name="Ivanova N."/>
            <person name="Mikhailova N."/>
            <person name="Foster B."/>
            <person name="Clum A."/>
            <person name="Brettin T."/>
            <person name="Detter J.C."/>
            <person name="Han C."/>
            <person name="Larimer F."/>
            <person name="Land M."/>
            <person name="Hauser L."/>
            <person name="Markowitz V."/>
            <person name="Cheng J.F."/>
            <person name="Hugenholtz P."/>
            <person name="Woyke T."/>
            <person name="Wu D."/>
            <person name="Gehrich-Schroeter G."/>
            <person name="Schneider S."/>
            <person name="Pukall S.R."/>
            <person name="Klenk H.P."/>
            <person name="Eisen J.A."/>
        </authorList>
    </citation>
    <scope>NUCLEOTIDE SEQUENCE [LARGE SCALE GENOMIC DNA]</scope>
    <source>
        <strain evidence="10">DSM 15894 / CECT 5975 / LMG 20990 / XIL07</strain>
    </source>
</reference>
<dbReference type="REBASE" id="22784">
    <property type="entry name" value="Xce15894ORF2323P"/>
</dbReference>
<dbReference type="Proteomes" id="UP000002255">
    <property type="component" value="Chromosome"/>
</dbReference>
<gene>
    <name evidence="9" type="ordered locus">Xcel_2323</name>
</gene>
<dbReference type="InterPro" id="IPR046820">
    <property type="entry name" value="MmeI_TRD"/>
</dbReference>
<dbReference type="HOGENOM" id="CLU_004385_0_0_11"/>